<dbReference type="SUPFAM" id="SSF81321">
    <property type="entry name" value="Family A G protein-coupled receptor-like"/>
    <property type="match status" value="1"/>
</dbReference>
<evidence type="ECO:0000256" key="3">
    <source>
        <dbReference type="ARBA" id="ARBA00022475"/>
    </source>
</evidence>
<feature type="transmembrane region" description="Helical" evidence="13">
    <location>
        <begin position="40"/>
        <end position="62"/>
    </location>
</feature>
<organism evidence="15 16">
    <name type="scientific">Sus scrofa</name>
    <name type="common">Pig</name>
    <dbReference type="NCBI Taxonomy" id="9823"/>
    <lineage>
        <taxon>Eukaryota</taxon>
        <taxon>Metazoa</taxon>
        <taxon>Chordata</taxon>
        <taxon>Craniata</taxon>
        <taxon>Vertebrata</taxon>
        <taxon>Euteleostomi</taxon>
        <taxon>Mammalia</taxon>
        <taxon>Eutheria</taxon>
        <taxon>Laurasiatheria</taxon>
        <taxon>Artiodactyla</taxon>
        <taxon>Suina</taxon>
        <taxon>Suidae</taxon>
        <taxon>Sus</taxon>
    </lineage>
</organism>
<comment type="subcellular location">
    <subcellularLocation>
        <location evidence="2 13">Cell membrane</location>
        <topology evidence="2 13">Multi-pass membrane protein</topology>
    </subcellularLocation>
</comment>
<comment type="similarity">
    <text evidence="12">Belongs to the G-protein coupled receptor 1 family.</text>
</comment>
<dbReference type="PRINTS" id="PR00245">
    <property type="entry name" value="OLFACTORYR"/>
</dbReference>
<keyword evidence="6 13" id="KW-0552">Olfaction</keyword>
<sequence length="322" mass="36093">MCSIYFPAGVYRLSTVMTNQSCQEHFILLGFSDRPRLEQILFVFVLIFYLVTLVGNSVIILVSCLDPCLQTPMYFFLTNLSFLDLCFTTSSIPQLLFNLGSPDKTISYMGCAIQLFMFLGLGGTECVLLAVMAYDRFTAICKPLHYSILMHPQLCWTLVSVAWGVGLLNSLVMSPVTMKLPRCGRCRVKHFLCEMPALIKISCVDTVAVESTVFILSVIIVLVPLLFILISYSNIALAVLRIKSAAGRRKAFNTCGSHLTVVSLFYGNIIYMYMQPGNNSSQDQGKFLTLFYNLVTPMLNPVIYTLRNRDVKGALKRLVSRK</sequence>
<comment type="function">
    <text evidence="1">Putative odorant or sperm cell receptor.</text>
</comment>
<dbReference type="GO" id="GO:0004930">
    <property type="term" value="F:G protein-coupled receptor activity"/>
    <property type="evidence" value="ECO:0007669"/>
    <property type="project" value="UniProtKB-KW"/>
</dbReference>
<evidence type="ECO:0000256" key="1">
    <source>
        <dbReference type="ARBA" id="ARBA00003929"/>
    </source>
</evidence>
<dbReference type="GO" id="GO:0005886">
    <property type="term" value="C:plasma membrane"/>
    <property type="evidence" value="ECO:0007669"/>
    <property type="project" value="UniProtKB-SubCell"/>
</dbReference>
<evidence type="ECO:0000256" key="11">
    <source>
        <dbReference type="ARBA" id="ARBA00023224"/>
    </source>
</evidence>
<dbReference type="GO" id="GO:0004984">
    <property type="term" value="F:olfactory receptor activity"/>
    <property type="evidence" value="ECO:0007669"/>
    <property type="project" value="InterPro"/>
</dbReference>
<evidence type="ECO:0000256" key="13">
    <source>
        <dbReference type="RuleBase" id="RU363047"/>
    </source>
</evidence>
<evidence type="ECO:0000256" key="10">
    <source>
        <dbReference type="ARBA" id="ARBA00023170"/>
    </source>
</evidence>
<dbReference type="Gene3D" id="1.20.1070.10">
    <property type="entry name" value="Rhodopsin 7-helix transmembrane proteins"/>
    <property type="match status" value="1"/>
</dbReference>
<dbReference type="InterPro" id="IPR000725">
    <property type="entry name" value="Olfact_rcpt"/>
</dbReference>
<evidence type="ECO:0000256" key="8">
    <source>
        <dbReference type="ARBA" id="ARBA00023040"/>
    </source>
</evidence>
<keyword evidence="7 13" id="KW-1133">Transmembrane helix</keyword>
<dbReference type="FunFam" id="1.20.1070.10:FF:000005">
    <property type="entry name" value="Olfactory receptor"/>
    <property type="match status" value="1"/>
</dbReference>
<evidence type="ECO:0000256" key="9">
    <source>
        <dbReference type="ARBA" id="ARBA00023136"/>
    </source>
</evidence>
<dbReference type="Pfam" id="PF13853">
    <property type="entry name" value="7tm_4"/>
    <property type="match status" value="1"/>
</dbReference>
<dbReference type="Proteomes" id="UP000694570">
    <property type="component" value="Unplaced"/>
</dbReference>
<feature type="transmembrane region" description="Helical" evidence="13">
    <location>
        <begin position="252"/>
        <end position="274"/>
    </location>
</feature>
<evidence type="ECO:0000256" key="5">
    <source>
        <dbReference type="ARBA" id="ARBA00022692"/>
    </source>
</evidence>
<keyword evidence="5 12" id="KW-0812">Transmembrane</keyword>
<dbReference type="AlphaFoldDB" id="A0A8D0WD29"/>
<evidence type="ECO:0000256" key="2">
    <source>
        <dbReference type="ARBA" id="ARBA00004651"/>
    </source>
</evidence>
<keyword evidence="4 13" id="KW-0716">Sensory transduction</keyword>
<evidence type="ECO:0000256" key="4">
    <source>
        <dbReference type="ARBA" id="ARBA00022606"/>
    </source>
</evidence>
<evidence type="ECO:0000259" key="14">
    <source>
        <dbReference type="PROSITE" id="PS50262"/>
    </source>
</evidence>
<evidence type="ECO:0000313" key="15">
    <source>
        <dbReference type="Ensembl" id="ENSSSCP00030019264.1"/>
    </source>
</evidence>
<reference evidence="15" key="1">
    <citation type="submission" date="2025-08" db="UniProtKB">
        <authorList>
            <consortium name="Ensembl"/>
        </authorList>
    </citation>
    <scope>IDENTIFICATION</scope>
</reference>
<feature type="domain" description="G-protein coupled receptors family 1 profile" evidence="14">
    <location>
        <begin position="55"/>
        <end position="304"/>
    </location>
</feature>
<keyword evidence="8 12" id="KW-0297">G-protein coupled receptor</keyword>
<keyword evidence="9 13" id="KW-0472">Membrane</keyword>
<feature type="transmembrane region" description="Helical" evidence="13">
    <location>
        <begin position="74"/>
        <end position="92"/>
    </location>
</feature>
<dbReference type="CDD" id="cd15434">
    <property type="entry name" value="7tmA_OR2W-like"/>
    <property type="match status" value="1"/>
</dbReference>
<accession>A0A8D0WD29</accession>
<keyword evidence="10 12" id="KW-0675">Receptor</keyword>
<dbReference type="PROSITE" id="PS50262">
    <property type="entry name" value="G_PROTEIN_RECEP_F1_2"/>
    <property type="match status" value="1"/>
</dbReference>
<dbReference type="Ensembl" id="ENSSSCT00030042365.1">
    <property type="protein sequence ID" value="ENSSSCP00030019264.1"/>
    <property type="gene ID" value="ENSSSCG00030030531.1"/>
</dbReference>
<dbReference type="InterPro" id="IPR017452">
    <property type="entry name" value="GPCR_Rhodpsn_7TM"/>
</dbReference>
<dbReference type="PANTHER" id="PTHR26453">
    <property type="entry name" value="OLFACTORY RECEPTOR"/>
    <property type="match status" value="1"/>
</dbReference>
<proteinExistence type="inferred from homology"/>
<dbReference type="InterPro" id="IPR000276">
    <property type="entry name" value="GPCR_Rhodpsn"/>
</dbReference>
<name>A0A8D0WD29_PIG</name>
<keyword evidence="11 12" id="KW-0807">Transducer</keyword>
<evidence type="ECO:0000256" key="6">
    <source>
        <dbReference type="ARBA" id="ARBA00022725"/>
    </source>
</evidence>
<evidence type="ECO:0000313" key="16">
    <source>
        <dbReference type="Proteomes" id="UP000694570"/>
    </source>
</evidence>
<dbReference type="PRINTS" id="PR00237">
    <property type="entry name" value="GPCRRHODOPSN"/>
</dbReference>
<feature type="transmembrane region" description="Helical" evidence="13">
    <location>
        <begin position="214"/>
        <end position="240"/>
    </location>
</feature>
<keyword evidence="3 13" id="KW-1003">Cell membrane</keyword>
<dbReference type="PROSITE" id="PS00237">
    <property type="entry name" value="G_PROTEIN_RECEP_F1_1"/>
    <property type="match status" value="1"/>
</dbReference>
<feature type="transmembrane region" description="Helical" evidence="13">
    <location>
        <begin position="112"/>
        <end position="134"/>
    </location>
</feature>
<protein>
    <recommendedName>
        <fullName evidence="13">Olfactory receptor</fullName>
    </recommendedName>
</protein>
<evidence type="ECO:0000256" key="12">
    <source>
        <dbReference type="RuleBase" id="RU000688"/>
    </source>
</evidence>
<feature type="transmembrane region" description="Helical" evidence="13">
    <location>
        <begin position="154"/>
        <end position="172"/>
    </location>
</feature>
<evidence type="ECO:0000256" key="7">
    <source>
        <dbReference type="ARBA" id="ARBA00022989"/>
    </source>
</evidence>
<feature type="transmembrane region" description="Helical" evidence="13">
    <location>
        <begin position="286"/>
        <end position="306"/>
    </location>
</feature>